<keyword evidence="2" id="KW-1185">Reference proteome</keyword>
<reference evidence="1 2" key="1">
    <citation type="submission" date="2019-05" db="EMBL/GenBank/DDBJ databases">
        <authorList>
            <consortium name="Science for Life Laboratories"/>
        </authorList>
    </citation>
    <scope>NUCLEOTIDE SEQUENCE [LARGE SCALE GENOMIC DNA]</scope>
    <source>
        <strain evidence="1">Soil9</strain>
    </source>
</reference>
<evidence type="ECO:0000313" key="1">
    <source>
        <dbReference type="EMBL" id="VTR99027.1"/>
    </source>
</evidence>
<name>A0A6P2DCP2_9BACT</name>
<dbReference type="KEGG" id="gms:SOIL9_00780"/>
<sequence>MPLLDIDWTKNDRDPFAFLVNWSACVADALNAQLPNTERFRAEPLDRTRLKTGEEIAGFAQGPPVVSAGGQDTDQKYPAFDPPAPTFVAPARFTDRVGVNVSDAHHGRRVTAVVMFVTPDNKADSDSSLAFAVRAAALMSRGAGVVIVDALPGPASWATHLHSLVGVYPITKRPRGTDAPVLVVHPQVQGGAEQFAVWHHTVASGFPLPTVPVPIRGAMNLKLDLEATYAAACERGTVS</sequence>
<accession>A0A6P2DCP2</accession>
<dbReference type="RefSeq" id="WP_162671767.1">
    <property type="nucleotide sequence ID" value="NZ_LR593886.1"/>
</dbReference>
<dbReference type="AlphaFoldDB" id="A0A6P2DCP2"/>
<dbReference type="EMBL" id="LR593886">
    <property type="protein sequence ID" value="VTR99027.1"/>
    <property type="molecule type" value="Genomic_DNA"/>
</dbReference>
<gene>
    <name evidence="1" type="ORF">SOIL9_00780</name>
</gene>
<proteinExistence type="predicted"/>
<evidence type="ECO:0000313" key="2">
    <source>
        <dbReference type="Proteomes" id="UP000464178"/>
    </source>
</evidence>
<organism evidence="1 2">
    <name type="scientific">Gemmata massiliana</name>
    <dbReference type="NCBI Taxonomy" id="1210884"/>
    <lineage>
        <taxon>Bacteria</taxon>
        <taxon>Pseudomonadati</taxon>
        <taxon>Planctomycetota</taxon>
        <taxon>Planctomycetia</taxon>
        <taxon>Gemmatales</taxon>
        <taxon>Gemmataceae</taxon>
        <taxon>Gemmata</taxon>
    </lineage>
</organism>
<dbReference type="Proteomes" id="UP000464178">
    <property type="component" value="Chromosome"/>
</dbReference>
<protein>
    <submittedName>
        <fullName evidence="1">Uncharacterized protein</fullName>
    </submittedName>
</protein>